<feature type="transmembrane region" description="Helical" evidence="2">
    <location>
        <begin position="201"/>
        <end position="222"/>
    </location>
</feature>
<organism evidence="3 4">
    <name type="scientific">Paenibacillus physcomitrellae</name>
    <dbReference type="NCBI Taxonomy" id="1619311"/>
    <lineage>
        <taxon>Bacteria</taxon>
        <taxon>Bacillati</taxon>
        <taxon>Bacillota</taxon>
        <taxon>Bacilli</taxon>
        <taxon>Bacillales</taxon>
        <taxon>Paenibacillaceae</taxon>
        <taxon>Paenibacillus</taxon>
    </lineage>
</organism>
<evidence type="ECO:0000313" key="3">
    <source>
        <dbReference type="EMBL" id="GGA31285.1"/>
    </source>
</evidence>
<keyword evidence="2" id="KW-0812">Transmembrane</keyword>
<feature type="transmembrane region" description="Helical" evidence="2">
    <location>
        <begin position="14"/>
        <end position="33"/>
    </location>
</feature>
<feature type="transmembrane region" description="Helical" evidence="2">
    <location>
        <begin position="253"/>
        <end position="269"/>
    </location>
</feature>
<dbReference type="Proteomes" id="UP000609323">
    <property type="component" value="Unassembled WGS sequence"/>
</dbReference>
<keyword evidence="2" id="KW-0472">Membrane</keyword>
<dbReference type="EMBL" id="BMHF01000004">
    <property type="protein sequence ID" value="GGA31285.1"/>
    <property type="molecule type" value="Genomic_DNA"/>
</dbReference>
<sequence>MVFLTDGLYWIDHYPFRAAALLASVILFTWLYVTAQRVWRRNDEFRLDKLQESLERYADAEYVIRRQLIKEDAGFHHSPEITLEEDTDLPDKLLACQAAAYASPGLREQIGVYLRRRDASRLEPILRVMNRESLQLADEYEELLQHTEQPGWGRSLIRLIRPALPFVLLSAGAALGIWLAQDLAKLSPDETPGYDWSLACLVMRTVSGLFSLLMLGQVLLVNRRPSRNGGLRIGLSLVIAALFAVHIAGLEAAPYTLALQILLFPLGFWNQGRSRRSRPFAGHYELARVDGADGHGGADPADHMNHMNHMNRIDEANGFERLNEPNSSTDGKK</sequence>
<feature type="transmembrane region" description="Helical" evidence="2">
    <location>
        <begin position="229"/>
        <end position="247"/>
    </location>
</feature>
<proteinExistence type="predicted"/>
<evidence type="ECO:0000256" key="2">
    <source>
        <dbReference type="SAM" id="Phobius"/>
    </source>
</evidence>
<keyword evidence="4" id="KW-1185">Reference proteome</keyword>
<evidence type="ECO:0000313" key="4">
    <source>
        <dbReference type="Proteomes" id="UP000609323"/>
    </source>
</evidence>
<gene>
    <name evidence="3" type="ORF">GCM10010917_15440</name>
</gene>
<evidence type="ECO:0000256" key="1">
    <source>
        <dbReference type="SAM" id="MobiDB-lite"/>
    </source>
</evidence>
<comment type="caution">
    <text evidence="3">The sequence shown here is derived from an EMBL/GenBank/DDBJ whole genome shotgun (WGS) entry which is preliminary data.</text>
</comment>
<feature type="region of interest" description="Disordered" evidence="1">
    <location>
        <begin position="314"/>
        <end position="333"/>
    </location>
</feature>
<accession>A0ABQ1FVP1</accession>
<protein>
    <recommendedName>
        <fullName evidence="5">DUF4239 domain-containing protein</fullName>
    </recommendedName>
</protein>
<name>A0ABQ1FVP1_9BACL</name>
<feature type="transmembrane region" description="Helical" evidence="2">
    <location>
        <begin position="163"/>
        <end position="181"/>
    </location>
</feature>
<reference evidence="4" key="1">
    <citation type="journal article" date="2019" name="Int. J. Syst. Evol. Microbiol.">
        <title>The Global Catalogue of Microorganisms (GCM) 10K type strain sequencing project: providing services to taxonomists for standard genome sequencing and annotation.</title>
        <authorList>
            <consortium name="The Broad Institute Genomics Platform"/>
            <consortium name="The Broad Institute Genome Sequencing Center for Infectious Disease"/>
            <person name="Wu L."/>
            <person name="Ma J."/>
        </authorList>
    </citation>
    <scope>NUCLEOTIDE SEQUENCE [LARGE SCALE GENOMIC DNA]</scope>
    <source>
        <strain evidence="4">CGMCC 1.15044</strain>
    </source>
</reference>
<evidence type="ECO:0008006" key="5">
    <source>
        <dbReference type="Google" id="ProtNLM"/>
    </source>
</evidence>
<keyword evidence="2" id="KW-1133">Transmembrane helix</keyword>
<feature type="compositionally biased region" description="Polar residues" evidence="1">
    <location>
        <begin position="324"/>
        <end position="333"/>
    </location>
</feature>